<evidence type="ECO:0000313" key="6">
    <source>
        <dbReference type="Proteomes" id="UP000708208"/>
    </source>
</evidence>
<keyword evidence="3" id="KW-1133">Transmembrane helix</keyword>
<dbReference type="PROSITE" id="PS00928">
    <property type="entry name" value="TREHALASE_2"/>
    <property type="match status" value="1"/>
</dbReference>
<dbReference type="GO" id="GO:0004555">
    <property type="term" value="F:alpha,alpha-trehalase activity"/>
    <property type="evidence" value="ECO:0007669"/>
    <property type="project" value="UniProtKB-EC"/>
</dbReference>
<dbReference type="PANTHER" id="PTHR23403">
    <property type="entry name" value="TREHALASE"/>
    <property type="match status" value="1"/>
</dbReference>
<sequence>MVPCRFSVFLVFLAIVTAEDNFMPCENDIYCYGDIIHTVAQSGIYTDSKTFVDKPLKYEPNIVKTNYDFMIKQHGLQPPVEEIKKFIEHNFRPEGYEFVEWTPQDWVPNPKFIDTINDTALRTFASELNSIWKNLGRSIRQDVKTRPEMYSMIYVDNPVVVPGGRFREFYYWDQFWIVKGLLHCEMTTTVQGILENFLQMVEELGYIPNGGRIYYKRSHPPLLIPMVQDYMKVTENDTFLESHIATLDKEFAFWTTKRNYSLEIEDNNYTVFRYNVELGNPRPEAYHPDYELVSEIPNPTEQKELYEHLKTAAESGIDFSWRWFLPKTESDVGTLKDTKTRHIIPIDLNVLILRNAIIMQEFHTKIGNTEQAEEYEEFAATLEATINDVFWNQTLGSWFDYVVADEHQGHKTEFFPGNILPLILGLPSMISKTTEVLTYLNEQKVFSYRGGIPSSLESTTQQWDFPNAWAPHNHWIIESLEATGNPEAKKLAVATAQKWVENNLLTYRTHEDTMFEKYDAANPGSRGGGGEYEVVEGFGWSNGVVLDLLKKYGDILTSPTSPDGALQAFISIPILLLALGITFLLSHS</sequence>
<keyword evidence="6" id="KW-1185">Reference proteome</keyword>
<evidence type="ECO:0000256" key="3">
    <source>
        <dbReference type="SAM" id="Phobius"/>
    </source>
</evidence>
<feature type="signal peptide" evidence="4">
    <location>
        <begin position="1"/>
        <end position="18"/>
    </location>
</feature>
<dbReference type="AlphaFoldDB" id="A0A8J2LMS5"/>
<feature type="chain" id="PRO_5035326121" description="Alpha,alpha-trehalose glucohydrolase" evidence="4">
    <location>
        <begin position="19"/>
        <end position="588"/>
    </location>
</feature>
<comment type="caution">
    <text evidence="5">The sequence shown here is derived from an EMBL/GenBank/DDBJ whole genome shotgun (WGS) entry which is preliminary data.</text>
</comment>
<protein>
    <recommendedName>
        <fullName evidence="2">Alpha,alpha-trehalose glucohydrolase</fullName>
    </recommendedName>
</protein>
<feature type="transmembrane region" description="Helical" evidence="3">
    <location>
        <begin position="565"/>
        <end position="585"/>
    </location>
</feature>
<dbReference type="Proteomes" id="UP000708208">
    <property type="component" value="Unassembled WGS sequence"/>
</dbReference>
<dbReference type="EMBL" id="CAJVCH010570110">
    <property type="protein sequence ID" value="CAG7834101.1"/>
    <property type="molecule type" value="Genomic_DNA"/>
</dbReference>
<dbReference type="Pfam" id="PF01204">
    <property type="entry name" value="Trehalase"/>
    <property type="match status" value="1"/>
</dbReference>
<comment type="catalytic activity">
    <reaction evidence="1">
        <text>alpha,alpha-trehalose + H2O = alpha-D-glucose + beta-D-glucose</text>
        <dbReference type="Rhea" id="RHEA:32675"/>
        <dbReference type="ChEBI" id="CHEBI:15377"/>
        <dbReference type="ChEBI" id="CHEBI:15903"/>
        <dbReference type="ChEBI" id="CHEBI:16551"/>
        <dbReference type="ChEBI" id="CHEBI:17925"/>
        <dbReference type="EC" id="3.2.1.28"/>
    </reaction>
</comment>
<evidence type="ECO:0000256" key="1">
    <source>
        <dbReference type="ARBA" id="ARBA00001576"/>
    </source>
</evidence>
<evidence type="ECO:0000313" key="5">
    <source>
        <dbReference type="EMBL" id="CAG7834101.1"/>
    </source>
</evidence>
<dbReference type="PANTHER" id="PTHR23403:SF1">
    <property type="entry name" value="TREHALASE"/>
    <property type="match status" value="1"/>
</dbReference>
<evidence type="ECO:0000256" key="2">
    <source>
        <dbReference type="ARBA" id="ARBA00031637"/>
    </source>
</evidence>
<accession>A0A8J2LMS5</accession>
<keyword evidence="3" id="KW-0472">Membrane</keyword>
<proteinExistence type="predicted"/>
<dbReference type="InterPro" id="IPR018232">
    <property type="entry name" value="Glyco_hydro_37_CS"/>
</dbReference>
<keyword evidence="4" id="KW-0732">Signal</keyword>
<organism evidence="5 6">
    <name type="scientific">Allacma fusca</name>
    <dbReference type="NCBI Taxonomy" id="39272"/>
    <lineage>
        <taxon>Eukaryota</taxon>
        <taxon>Metazoa</taxon>
        <taxon>Ecdysozoa</taxon>
        <taxon>Arthropoda</taxon>
        <taxon>Hexapoda</taxon>
        <taxon>Collembola</taxon>
        <taxon>Symphypleona</taxon>
        <taxon>Sminthuridae</taxon>
        <taxon>Allacma</taxon>
    </lineage>
</organism>
<dbReference type="GO" id="GO:0005993">
    <property type="term" value="P:trehalose catabolic process"/>
    <property type="evidence" value="ECO:0007669"/>
    <property type="project" value="TreeGrafter"/>
</dbReference>
<name>A0A8J2LMS5_9HEXA</name>
<dbReference type="OrthoDB" id="3542292at2759"/>
<evidence type="ECO:0000256" key="4">
    <source>
        <dbReference type="SAM" id="SignalP"/>
    </source>
</evidence>
<keyword evidence="3" id="KW-0812">Transmembrane</keyword>
<gene>
    <name evidence="5" type="ORF">AFUS01_LOCUS43639</name>
</gene>
<reference evidence="5" key="1">
    <citation type="submission" date="2021-06" db="EMBL/GenBank/DDBJ databases">
        <authorList>
            <person name="Hodson N. C."/>
            <person name="Mongue J. A."/>
            <person name="Jaron S. K."/>
        </authorList>
    </citation>
    <scope>NUCLEOTIDE SEQUENCE</scope>
</reference>
<dbReference type="InterPro" id="IPR001661">
    <property type="entry name" value="Glyco_hydro_37"/>
</dbReference>